<keyword evidence="9" id="KW-0472">Membrane</keyword>
<keyword evidence="6" id="KW-0732">Signal</keyword>
<dbReference type="Pfam" id="PF23598">
    <property type="entry name" value="LRR_14"/>
    <property type="match status" value="1"/>
</dbReference>
<comment type="similarity">
    <text evidence="2">Belongs to the RLP family.</text>
</comment>
<dbReference type="PROSITE" id="PS51450">
    <property type="entry name" value="LRR"/>
    <property type="match status" value="5"/>
</dbReference>
<evidence type="ECO:0000256" key="2">
    <source>
        <dbReference type="ARBA" id="ARBA00009592"/>
    </source>
</evidence>
<dbReference type="SUPFAM" id="SSF52058">
    <property type="entry name" value="L domain-like"/>
    <property type="match status" value="1"/>
</dbReference>
<accession>A0A0F9QC92</accession>
<evidence type="ECO:0000313" key="12">
    <source>
        <dbReference type="EMBL" id="KKN40154.1"/>
    </source>
</evidence>
<evidence type="ECO:0000256" key="1">
    <source>
        <dbReference type="ARBA" id="ARBA00004251"/>
    </source>
</evidence>
<dbReference type="InterPro" id="IPR046956">
    <property type="entry name" value="RLP23-like"/>
</dbReference>
<keyword evidence="5" id="KW-0812">Transmembrane</keyword>
<evidence type="ECO:0000256" key="6">
    <source>
        <dbReference type="ARBA" id="ARBA00022729"/>
    </source>
</evidence>
<dbReference type="EMBL" id="LAZR01001721">
    <property type="protein sequence ID" value="KKN40154.1"/>
    <property type="molecule type" value="Genomic_DNA"/>
</dbReference>
<comment type="subcellular location">
    <subcellularLocation>
        <location evidence="1">Cell membrane</location>
        <topology evidence="1">Single-pass type I membrane protein</topology>
    </subcellularLocation>
</comment>
<evidence type="ECO:0000256" key="4">
    <source>
        <dbReference type="ARBA" id="ARBA00022614"/>
    </source>
</evidence>
<reference evidence="12" key="1">
    <citation type="journal article" date="2015" name="Nature">
        <title>Complex archaea that bridge the gap between prokaryotes and eukaryotes.</title>
        <authorList>
            <person name="Spang A."/>
            <person name="Saw J.H."/>
            <person name="Jorgensen S.L."/>
            <person name="Zaremba-Niedzwiedzka K."/>
            <person name="Martijn J."/>
            <person name="Lind A.E."/>
            <person name="van Eijk R."/>
            <person name="Schleper C."/>
            <person name="Guy L."/>
            <person name="Ettema T.J."/>
        </authorList>
    </citation>
    <scope>NUCLEOTIDE SEQUENCE</scope>
</reference>
<evidence type="ECO:0000256" key="8">
    <source>
        <dbReference type="ARBA" id="ARBA00022989"/>
    </source>
</evidence>
<gene>
    <name evidence="12" type="ORF">LCGC14_0736180</name>
</gene>
<dbReference type="AlphaFoldDB" id="A0A0F9QC92"/>
<evidence type="ECO:0000256" key="5">
    <source>
        <dbReference type="ARBA" id="ARBA00022692"/>
    </source>
</evidence>
<dbReference type="InterPro" id="IPR003591">
    <property type="entry name" value="Leu-rich_rpt_typical-subtyp"/>
</dbReference>
<dbReference type="SMART" id="SM00364">
    <property type="entry name" value="LRR_BAC"/>
    <property type="match status" value="9"/>
</dbReference>
<name>A0A0F9QC92_9ZZZZ</name>
<evidence type="ECO:0000256" key="9">
    <source>
        <dbReference type="ARBA" id="ARBA00023136"/>
    </source>
</evidence>
<keyword evidence="7" id="KW-0677">Repeat</keyword>
<proteinExistence type="inferred from homology"/>
<keyword evidence="4" id="KW-0433">Leucine-rich repeat</keyword>
<dbReference type="InterPro" id="IPR055414">
    <property type="entry name" value="LRR_R13L4/SHOC2-like"/>
</dbReference>
<organism evidence="12">
    <name type="scientific">marine sediment metagenome</name>
    <dbReference type="NCBI Taxonomy" id="412755"/>
    <lineage>
        <taxon>unclassified sequences</taxon>
        <taxon>metagenomes</taxon>
        <taxon>ecological metagenomes</taxon>
    </lineage>
</organism>
<sequence length="496" mass="57708">MPLAPKAIYKDYKNNDLGKKFSVDLLLNIIDHAETVETRKESIKMLGKIQPNDVKTYKFLEHLIISDTNEEVRALTCNVLRNNYLEKALTPISWVIEHEKSLKCLIIGIKTLRDIDNNESRSLLIEKLDIFYRKEDKFNLKSITGKRVFNKFSNKELSEILINYFIISFLISTFGYVKYKFDSSALITELDLSNVESFEPDTRKLENLIESILSLKYIKKLDLRFNRLNRIPKLINFSMEELDLSYNKIVKLPKFNKLPSVKNLNLKSNRIRSLPKSLGSFCSLESLNLRNNMLTYLPSLFNNLTCLKTLDLHGNKFDKINVNLNKSLKHLELGWNNFNLFPDVMKTLSYLVKLGMGGNKLKKIPEWINIFQDLKELDLYDNKISRLPSSIGTLNSLESLNLRNNNLSKLPESFKNLKSLKKLNLSWNNFKILPDCIIKLSSLEELNLWGNILEELPESISLLSNLKILDLHFNKFDKLSFTVQKLKQNKDLKIKF</sequence>
<dbReference type="SMART" id="SM00369">
    <property type="entry name" value="LRR_TYP"/>
    <property type="match status" value="9"/>
</dbReference>
<dbReference type="Pfam" id="PF13855">
    <property type="entry name" value="LRR_8"/>
    <property type="match status" value="1"/>
</dbReference>
<dbReference type="InterPro" id="IPR032675">
    <property type="entry name" value="LRR_dom_sf"/>
</dbReference>
<evidence type="ECO:0000256" key="10">
    <source>
        <dbReference type="ARBA" id="ARBA00023180"/>
    </source>
</evidence>
<dbReference type="PANTHER" id="PTHR48063:SF112">
    <property type="entry name" value="RECEPTOR LIKE PROTEIN 30-LIKE"/>
    <property type="match status" value="1"/>
</dbReference>
<keyword evidence="10" id="KW-0325">Glycoprotein</keyword>
<evidence type="ECO:0000256" key="7">
    <source>
        <dbReference type="ARBA" id="ARBA00022737"/>
    </source>
</evidence>
<protein>
    <recommendedName>
        <fullName evidence="11">Disease resistance R13L4/SHOC-2-like LRR domain-containing protein</fullName>
    </recommendedName>
</protein>
<dbReference type="InterPro" id="IPR001611">
    <property type="entry name" value="Leu-rich_rpt"/>
</dbReference>
<dbReference type="Gene3D" id="3.80.10.10">
    <property type="entry name" value="Ribonuclease Inhibitor"/>
    <property type="match status" value="2"/>
</dbReference>
<feature type="domain" description="Disease resistance R13L4/SHOC-2-like LRR" evidence="11">
    <location>
        <begin position="373"/>
        <end position="449"/>
    </location>
</feature>
<dbReference type="GO" id="GO:0005886">
    <property type="term" value="C:plasma membrane"/>
    <property type="evidence" value="ECO:0007669"/>
    <property type="project" value="UniProtKB-SubCell"/>
</dbReference>
<dbReference type="PANTHER" id="PTHR48063">
    <property type="entry name" value="LRR RECEPTOR-LIKE KINASE"/>
    <property type="match status" value="1"/>
</dbReference>
<keyword evidence="3" id="KW-1003">Cell membrane</keyword>
<evidence type="ECO:0000256" key="3">
    <source>
        <dbReference type="ARBA" id="ARBA00022475"/>
    </source>
</evidence>
<comment type="caution">
    <text evidence="12">The sequence shown here is derived from an EMBL/GenBank/DDBJ whole genome shotgun (WGS) entry which is preliminary data.</text>
</comment>
<keyword evidence="8" id="KW-1133">Transmembrane helix</keyword>
<evidence type="ECO:0000259" key="11">
    <source>
        <dbReference type="Pfam" id="PF23598"/>
    </source>
</evidence>